<dbReference type="EMBL" id="JAERTY010000003">
    <property type="protein sequence ID" value="MBL1408351.1"/>
    <property type="molecule type" value="Genomic_DNA"/>
</dbReference>
<dbReference type="Gene3D" id="1.25.40.390">
    <property type="match status" value="1"/>
</dbReference>
<evidence type="ECO:0000313" key="8">
    <source>
        <dbReference type="EMBL" id="MBL1408351.1"/>
    </source>
</evidence>
<keyword evidence="5" id="KW-0998">Cell outer membrane</keyword>
<evidence type="ECO:0000256" key="2">
    <source>
        <dbReference type="ARBA" id="ARBA00006275"/>
    </source>
</evidence>
<dbReference type="InterPro" id="IPR011990">
    <property type="entry name" value="TPR-like_helical_dom_sf"/>
</dbReference>
<evidence type="ECO:0000256" key="5">
    <source>
        <dbReference type="ARBA" id="ARBA00023237"/>
    </source>
</evidence>
<dbReference type="Pfam" id="PF07980">
    <property type="entry name" value="SusD_RagB"/>
    <property type="match status" value="1"/>
</dbReference>
<dbReference type="PROSITE" id="PS51257">
    <property type="entry name" value="PROKAR_LIPOPROTEIN"/>
    <property type="match status" value="1"/>
</dbReference>
<dbReference type="InterPro" id="IPR033985">
    <property type="entry name" value="SusD-like_N"/>
</dbReference>
<comment type="similarity">
    <text evidence="2">Belongs to the SusD family.</text>
</comment>
<comment type="caution">
    <text evidence="8">The sequence shown here is derived from an EMBL/GenBank/DDBJ whole genome shotgun (WGS) entry which is preliminary data.</text>
</comment>
<keyword evidence="4" id="KW-0472">Membrane</keyword>
<organism evidence="8 9">
    <name type="scientific">Sphingobacterium faecale</name>
    <dbReference type="NCBI Taxonomy" id="2803775"/>
    <lineage>
        <taxon>Bacteria</taxon>
        <taxon>Pseudomonadati</taxon>
        <taxon>Bacteroidota</taxon>
        <taxon>Sphingobacteriia</taxon>
        <taxon>Sphingobacteriales</taxon>
        <taxon>Sphingobacteriaceae</taxon>
        <taxon>Sphingobacterium</taxon>
    </lineage>
</organism>
<evidence type="ECO:0000259" key="6">
    <source>
        <dbReference type="Pfam" id="PF07980"/>
    </source>
</evidence>
<dbReference type="RefSeq" id="WP_202102124.1">
    <property type="nucleotide sequence ID" value="NZ_JAERTY010000003.1"/>
</dbReference>
<protein>
    <submittedName>
        <fullName evidence="8">RagB/SusD family nutrient uptake outer membrane protein</fullName>
    </submittedName>
</protein>
<proteinExistence type="inferred from homology"/>
<evidence type="ECO:0000259" key="7">
    <source>
        <dbReference type="Pfam" id="PF14322"/>
    </source>
</evidence>
<accession>A0ABS1R0Y1</accession>
<evidence type="ECO:0000256" key="4">
    <source>
        <dbReference type="ARBA" id="ARBA00023136"/>
    </source>
</evidence>
<sequence length="456" mass="52883">MDVRKMYKKILLVILVFITGCNNDWLAEKRDISLLIPTSLKDARRLLNDSFTMRKENRMLVSLAVDEYLITDEMFSTIDQFDDEVYTWKNTTYLPYLVEMFWGSPYKQIFYSNIVLECLEKISPRIDEQEEFNDIKGAALFFRARSHYNLAVQFCEPYTPGINDQALGVPIKLRSDIEASIVRSTLGETYKQIIEDLKEAIKLLRPNLPSIKLTPSRPAAIGLLARCYLSMADYESSYKYSNDCLQLYDKLIDYNTLDTLLAFPILLNNEEVLHDSDMQPLFLGNMAPYAIVDTALYNLFDNDDLRKSVFFLEDSNGYFTFRGVYHGKFGLFGGISVNEMFLIRAESATRLGYTDIALADMNRLLANRYAPNTFKQWEISDTEELLSNILLERRKELLFRGLRWEDLRRLNKEPGREETLTRTLNGVSYTLQPNDARYVFKIPESVIVETGIEQNN</sequence>
<keyword evidence="3" id="KW-0732">Signal</keyword>
<name>A0ABS1R0Y1_9SPHI</name>
<comment type="subcellular location">
    <subcellularLocation>
        <location evidence="1">Cell outer membrane</location>
    </subcellularLocation>
</comment>
<dbReference type="Pfam" id="PF14322">
    <property type="entry name" value="SusD-like_3"/>
    <property type="match status" value="1"/>
</dbReference>
<dbReference type="Proteomes" id="UP000625283">
    <property type="component" value="Unassembled WGS sequence"/>
</dbReference>
<dbReference type="InterPro" id="IPR012944">
    <property type="entry name" value="SusD_RagB_dom"/>
</dbReference>
<evidence type="ECO:0000256" key="1">
    <source>
        <dbReference type="ARBA" id="ARBA00004442"/>
    </source>
</evidence>
<gene>
    <name evidence="8" type="ORF">JKG61_06260</name>
</gene>
<feature type="domain" description="SusD-like N-terminal" evidence="7">
    <location>
        <begin position="24"/>
        <end position="229"/>
    </location>
</feature>
<keyword evidence="9" id="KW-1185">Reference proteome</keyword>
<feature type="domain" description="RagB/SusD" evidence="6">
    <location>
        <begin position="339"/>
        <end position="437"/>
    </location>
</feature>
<evidence type="ECO:0000313" key="9">
    <source>
        <dbReference type="Proteomes" id="UP000625283"/>
    </source>
</evidence>
<reference evidence="8 9" key="1">
    <citation type="submission" date="2021-01" db="EMBL/GenBank/DDBJ databases">
        <title>C459-1 draft genome sequence.</title>
        <authorList>
            <person name="Zhang X.-F."/>
        </authorList>
    </citation>
    <scope>NUCLEOTIDE SEQUENCE [LARGE SCALE GENOMIC DNA]</scope>
    <source>
        <strain evidence="9">C459-1</strain>
    </source>
</reference>
<evidence type="ECO:0000256" key="3">
    <source>
        <dbReference type="ARBA" id="ARBA00022729"/>
    </source>
</evidence>
<dbReference type="SUPFAM" id="SSF48452">
    <property type="entry name" value="TPR-like"/>
    <property type="match status" value="1"/>
</dbReference>